<evidence type="ECO:0000313" key="5">
    <source>
        <dbReference type="EMBL" id="AWI03699.1"/>
    </source>
</evidence>
<dbReference type="Pfam" id="PF16472">
    <property type="entry name" value="DUF5050"/>
    <property type="match status" value="2"/>
</dbReference>
<dbReference type="InterPro" id="IPR032485">
    <property type="entry name" value="LRP1-like_beta_prop"/>
</dbReference>
<feature type="domain" description="Prolow-density lipoprotein receptor-related protein 1-like beta-propeller" evidence="4">
    <location>
        <begin position="452"/>
        <end position="533"/>
    </location>
</feature>
<reference evidence="6" key="1">
    <citation type="submission" date="2017-04" db="EMBL/GenBank/DDBJ databases">
        <authorList>
            <person name="Song Y."/>
            <person name="Cho B.-K."/>
        </authorList>
    </citation>
    <scope>NUCLEOTIDE SEQUENCE [LARGE SCALE GENOMIC DNA]</scope>
    <source>
        <strain evidence="6">SL1</strain>
    </source>
</reference>
<keyword evidence="6" id="KW-1185">Reference proteome</keyword>
<dbReference type="PANTHER" id="PTHR32256">
    <property type="match status" value="1"/>
</dbReference>
<feature type="domain" description="Bacterial Ig-like" evidence="3">
    <location>
        <begin position="555"/>
        <end position="600"/>
    </location>
</feature>
<dbReference type="Proteomes" id="UP000244910">
    <property type="component" value="Chromosome"/>
</dbReference>
<name>A0A2U8DLX3_9CLOT</name>
<evidence type="ECO:0000259" key="3">
    <source>
        <dbReference type="Pfam" id="PF07532"/>
    </source>
</evidence>
<organism evidence="5 6">
    <name type="scientific">Clostridium drakei</name>
    <dbReference type="NCBI Taxonomy" id="332101"/>
    <lineage>
        <taxon>Bacteria</taxon>
        <taxon>Bacillati</taxon>
        <taxon>Bacillota</taxon>
        <taxon>Clostridia</taxon>
        <taxon>Eubacteriales</taxon>
        <taxon>Clostridiaceae</taxon>
        <taxon>Clostridium</taxon>
    </lineage>
</organism>
<accession>A0A2U8DLX3</accession>
<feature type="domain" description="Prolow-density lipoprotein receptor-related protein 1-like beta-propeller" evidence="4">
    <location>
        <begin position="234"/>
        <end position="421"/>
    </location>
</feature>
<dbReference type="InterPro" id="IPR053369">
    <property type="entry name" value="SrfA-induced_signal"/>
</dbReference>
<feature type="chain" id="PRO_5038489223" description="DUF5050 domain-containing protein" evidence="2">
    <location>
        <begin position="24"/>
        <end position="1775"/>
    </location>
</feature>
<feature type="signal peptide" evidence="2">
    <location>
        <begin position="1"/>
        <end position="23"/>
    </location>
</feature>
<dbReference type="InterPro" id="IPR011081">
    <property type="entry name" value="Big_4"/>
</dbReference>
<dbReference type="OrthoDB" id="1676127at2"/>
<evidence type="ECO:0000259" key="4">
    <source>
        <dbReference type="Pfam" id="PF16472"/>
    </source>
</evidence>
<keyword evidence="2" id="KW-0732">Signal</keyword>
<dbReference type="KEGG" id="cdrk:B9W14_04105"/>
<feature type="region of interest" description="Disordered" evidence="1">
    <location>
        <begin position="887"/>
        <end position="906"/>
    </location>
</feature>
<protein>
    <recommendedName>
        <fullName evidence="7">DUF5050 domain-containing protein</fullName>
    </recommendedName>
</protein>
<evidence type="ECO:0000313" key="6">
    <source>
        <dbReference type="Proteomes" id="UP000244910"/>
    </source>
</evidence>
<dbReference type="SUPFAM" id="SSF63825">
    <property type="entry name" value="YWTD domain"/>
    <property type="match status" value="1"/>
</dbReference>
<dbReference type="PANTHER" id="PTHR32256:SF17">
    <property type="entry name" value="EGF-LIKE DOMAIN-CONTAINING PROTEIN"/>
    <property type="match status" value="1"/>
</dbReference>
<evidence type="ECO:0000256" key="1">
    <source>
        <dbReference type="SAM" id="MobiDB-lite"/>
    </source>
</evidence>
<dbReference type="Pfam" id="PF07532">
    <property type="entry name" value="Big_4"/>
    <property type="match status" value="1"/>
</dbReference>
<evidence type="ECO:0000256" key="2">
    <source>
        <dbReference type="SAM" id="SignalP"/>
    </source>
</evidence>
<dbReference type="EMBL" id="CP020953">
    <property type="protein sequence ID" value="AWI03699.1"/>
    <property type="molecule type" value="Genomic_DNA"/>
</dbReference>
<sequence length="1775" mass="186258">MKRTKILVMTAVIVLGLGSAVQAKLPKNSIMVGNNVYDAAYLNNSSHLADINDQLMNNLGVIYYVDSTGKAQDIFTGSPVDDSQIVSKVGGTLTFYTATGTKQKIVANANNEYTDPTNANTNMFAIVNVTYKTITTGLSMYTVKASVSGVSNASYFKVGDSQTTPLTDVATFMGNNLSGTGISFGVYASDGLTELAEGYINLNQGNSTSGTLNTSLILNPTPNSNPDDDTVHGNTGINITNNGFAAIDKTGSWIYYENTADGNKLYKKSVTGVEDYVISDDSVQYINVVGDWVYYSNYKDMGRIYKVRTDGTQRQKISDDMAACINVVGSKIYYINNSDRGRIYVYDSQGRRQLISDSAKYLSVGDNFIFYVNASDNNKLYSCNLLNNASKTKLSDINTEFISASNDYLVYYTGKDGKLYRSMGGSTYTSNPTPLSIVTNIPQKGNGTTNLKGVTDIATIVCGVDDNNIYYISNVDGKRIYKLDSTGNGYKVVNDSADYLNLVGDSLYYMKSGKASTISKDSDGTTKGTAITKPKLNDKVVSVEPGKSYSTDDISKFNFPDYVSATMSGGNQRRLVVNWDRANPKISKGSYTYTGTILGYGTKVTMTVSIDSGTIDVNNITVVNEVGSKDSVTVNGVNTKLNPGDVISVYTNISDTKPVKTAVVDSNYKAVVSGLNFDPNGTTIYVTVTAKDKAEGSKVGVPCPAEAPVGFAINAQDQKITGLKPGKSYKVYINDENADGTIPDLPTDYITDTATDKGEITVNNMHTKITGPLGTDNKKQMLRVVLAGNVDSKPSTPIEIGKAVVPGNISIDLNFGKIIGSAAGMQYRYNTDDWKDCQGGSTSISMTMSLQVQVKVKASGPLMESDPVTFGLFPVPQVTGIESGKIYSTRPVDPSDPNGKSTFPDVSWNTGTIGSITYSAKLTKKDGTVIDNNVTPSTLLSDLKLPSAGNGDYILTVTAKKHDSNMTPSDAYNSKAISFTINSSAPASVDISMVEKAGTVKDTVTNPDSVDTYCKATPSWTNLAGTYSSATIKMTKTAAGNPGSVTYTPVTNPATVAFVPGNTVEQNGEYELTVTTTSKENGAVSTTKQTFRVDSIDKALSPDVTGVFNGGTYKSAVTPTIVNKLNCTTVPSISLNGATTPYQTTDTTDPTTHLITQVGKELTVNGSYSLVLDTTNTINGDTNNTKISFTMLDTSSGSQAPVNISVTDNASGDDKVVVGNNTTEKIPYGSIIKVYSASGNLIGTATNNDVAGPVAVTITGGFPANDTVVYVTRTDSGKQESNKTSAALTLVPSIKSVSPATFIETSANDGTISGTNADGTPTDKVVVEIQNGKFADKVAADTDVNGNDSGYVTPTNLPVGLKYTVTKLDDTHLGITFSNKATSNDVKDSVDNLTFKINHTKLINADGITTATNDITTTPISIKFNGAPAAVLNIAAYDVGNNNNGSDLQVTFDKSTGETSNADTNQVQGYRVIVVKNSKPALDLAAANSITNYTNVSKTGSNLVVKLDASAKDSDGDAITNRDYKVYVLSIADGTNANLNSLSASVGVSLTSAPIVAPVAKVTAASTAGGDALVSAKEKTDGFNVVAQSNKGNSTLYVVPSVTASTASAITAASIGSAAVTAADTDTTIAITANNAKVTDGTAYVVYAVDLAGTVSAAVPAFTADLTAPTSTVPAGPTGPTNKATTLLVTFDSPLYIGGSAVGNGIDVKSSFTTSNVTIDSAIYNSTTHTISFTLSGVNDAATITHNGSLTDQAGNPYAAKVYSYTAAGTLWSSN</sequence>
<proteinExistence type="predicted"/>
<gene>
    <name evidence="5" type="ORF">B9W14_04105</name>
</gene>
<dbReference type="RefSeq" id="WP_052037773.1">
    <property type="nucleotide sequence ID" value="NZ_CP020953.1"/>
</dbReference>
<evidence type="ECO:0008006" key="7">
    <source>
        <dbReference type="Google" id="ProtNLM"/>
    </source>
</evidence>